<proteinExistence type="predicted"/>
<dbReference type="EMBL" id="AZHB01000002">
    <property type="protein sequence ID" value="OAA72583.1"/>
    <property type="molecule type" value="Genomic_DNA"/>
</dbReference>
<sequence length="321" mass="35301">MATHTTTTTSTSTSPVVADADDATIKTLLASFLHNPALLESFHVPRFKLRLATIRAWGVREGDHLLDIGCGQGESSVALAALVGDRGHVTAIDTASMDYGHPFTMRAAHDHLRQSALGPRVTFHQADAQSFFAEQQQTAPRLDAAVLCQSLFYFPGEHEVRALFATLRAAGTSPVYVAEWSYVPSREAQTAHALAATAQRLFYRYRYRPEAGREDPREQNVRGGVDKSAILRAAAAAGYGLAREALITPEEDMREGEFEVRFTLGEVFRQRVAEAELSGEQRAEIVAAIEKLEAEMKKELYKDGTGIMSMDVWAAVFELDK</sequence>
<name>A0A168DGD0_CORFA</name>
<dbReference type="Pfam" id="PF13649">
    <property type="entry name" value="Methyltransf_25"/>
    <property type="match status" value="1"/>
</dbReference>
<evidence type="ECO:0000313" key="2">
    <source>
        <dbReference type="EMBL" id="OAA72583.1"/>
    </source>
</evidence>
<dbReference type="InterPro" id="IPR029063">
    <property type="entry name" value="SAM-dependent_MTases_sf"/>
</dbReference>
<dbReference type="RefSeq" id="XP_018708029.1">
    <property type="nucleotide sequence ID" value="XM_018845263.1"/>
</dbReference>
<dbReference type="AlphaFoldDB" id="A0A168DGD0"/>
<evidence type="ECO:0000259" key="1">
    <source>
        <dbReference type="Pfam" id="PF13649"/>
    </source>
</evidence>
<organism evidence="2 3">
    <name type="scientific">Cordyceps fumosorosea (strain ARSEF 2679)</name>
    <name type="common">Isaria fumosorosea</name>
    <dbReference type="NCBI Taxonomy" id="1081104"/>
    <lineage>
        <taxon>Eukaryota</taxon>
        <taxon>Fungi</taxon>
        <taxon>Dikarya</taxon>
        <taxon>Ascomycota</taxon>
        <taxon>Pezizomycotina</taxon>
        <taxon>Sordariomycetes</taxon>
        <taxon>Hypocreomycetidae</taxon>
        <taxon>Hypocreales</taxon>
        <taxon>Cordycipitaceae</taxon>
        <taxon>Cordyceps</taxon>
    </lineage>
</organism>
<comment type="caution">
    <text evidence="2">The sequence shown here is derived from an EMBL/GenBank/DDBJ whole genome shotgun (WGS) entry which is preliminary data.</text>
</comment>
<dbReference type="OrthoDB" id="8300214at2759"/>
<keyword evidence="3" id="KW-1185">Reference proteome</keyword>
<evidence type="ECO:0000313" key="3">
    <source>
        <dbReference type="Proteomes" id="UP000076744"/>
    </source>
</evidence>
<dbReference type="Gene3D" id="3.40.50.150">
    <property type="entry name" value="Vaccinia Virus protein VP39"/>
    <property type="match status" value="1"/>
</dbReference>
<feature type="domain" description="Methyltransferase" evidence="1">
    <location>
        <begin position="66"/>
        <end position="167"/>
    </location>
</feature>
<reference evidence="2 3" key="1">
    <citation type="journal article" date="2016" name="Genome Biol. Evol.">
        <title>Divergent and convergent evolution of fungal pathogenicity.</title>
        <authorList>
            <person name="Shang Y."/>
            <person name="Xiao G."/>
            <person name="Zheng P."/>
            <person name="Cen K."/>
            <person name="Zhan S."/>
            <person name="Wang C."/>
        </authorList>
    </citation>
    <scope>NUCLEOTIDE SEQUENCE [LARGE SCALE GENOMIC DNA]</scope>
    <source>
        <strain evidence="2 3">ARSEF 2679</strain>
    </source>
</reference>
<accession>A0A168DGD0</accession>
<gene>
    <name evidence="2" type="ORF">ISF_01656</name>
</gene>
<dbReference type="SUPFAM" id="SSF53335">
    <property type="entry name" value="S-adenosyl-L-methionine-dependent methyltransferases"/>
    <property type="match status" value="1"/>
</dbReference>
<dbReference type="InterPro" id="IPR041698">
    <property type="entry name" value="Methyltransf_25"/>
</dbReference>
<dbReference type="STRING" id="1081104.A0A168DGD0"/>
<dbReference type="CDD" id="cd02440">
    <property type="entry name" value="AdoMet_MTases"/>
    <property type="match status" value="1"/>
</dbReference>
<protein>
    <recommendedName>
        <fullName evidence="1">Methyltransferase domain-containing protein</fullName>
    </recommendedName>
</protein>
<dbReference type="GeneID" id="30017948"/>
<dbReference type="Proteomes" id="UP000076744">
    <property type="component" value="Unassembled WGS sequence"/>
</dbReference>